<feature type="transmembrane region" description="Helical" evidence="1">
    <location>
        <begin position="15"/>
        <end position="47"/>
    </location>
</feature>
<evidence type="ECO:0000313" key="2">
    <source>
        <dbReference type="EMBL" id="MDC9622693.1"/>
    </source>
</evidence>
<name>A0ABT5M6U2_9GAMM</name>
<accession>A0ABT5M6U2</accession>
<reference evidence="2 3" key="1">
    <citation type="submission" date="2023-02" db="EMBL/GenBank/DDBJ databases">
        <title>Entomopathogenic bacteria.</title>
        <authorList>
            <person name="Machado R.A."/>
        </authorList>
    </citation>
    <scope>NUCLEOTIDE SEQUENCE [LARGE SCALE GENOMIC DNA]</scope>
    <source>
        <strain evidence="2 3">XENO-7</strain>
    </source>
</reference>
<dbReference type="EMBL" id="JAQRFO010000030">
    <property type="protein sequence ID" value="MDC9622693.1"/>
    <property type="molecule type" value="Genomic_DNA"/>
</dbReference>
<sequence>MDLVKTVELIINHGWIGFLLCVFTFLLFVFTIVNIHTTLLYKAFVFFNPEKKLLRKRKFFRRMSNNEKISEDIRALAKNEEVRIINSYYLKCDLSVDA</sequence>
<keyword evidence="1" id="KW-1133">Transmembrane helix</keyword>
<dbReference type="RefSeq" id="WP_273580255.1">
    <property type="nucleotide sequence ID" value="NZ_JAQRFO010000030.1"/>
</dbReference>
<evidence type="ECO:0000313" key="3">
    <source>
        <dbReference type="Proteomes" id="UP001214757"/>
    </source>
</evidence>
<organism evidence="2 3">
    <name type="scientific">Xenorhabdus aichiensis</name>
    <dbReference type="NCBI Taxonomy" id="3025874"/>
    <lineage>
        <taxon>Bacteria</taxon>
        <taxon>Pseudomonadati</taxon>
        <taxon>Pseudomonadota</taxon>
        <taxon>Gammaproteobacteria</taxon>
        <taxon>Enterobacterales</taxon>
        <taxon>Morganellaceae</taxon>
        <taxon>Xenorhabdus</taxon>
    </lineage>
</organism>
<dbReference type="Proteomes" id="UP001214757">
    <property type="component" value="Unassembled WGS sequence"/>
</dbReference>
<comment type="caution">
    <text evidence="2">The sequence shown here is derived from an EMBL/GenBank/DDBJ whole genome shotgun (WGS) entry which is preliminary data.</text>
</comment>
<keyword evidence="1" id="KW-0472">Membrane</keyword>
<protein>
    <submittedName>
        <fullName evidence="2">Uncharacterized protein</fullName>
    </submittedName>
</protein>
<proteinExistence type="predicted"/>
<gene>
    <name evidence="2" type="ORF">PSI22_13875</name>
</gene>
<evidence type="ECO:0000256" key="1">
    <source>
        <dbReference type="SAM" id="Phobius"/>
    </source>
</evidence>
<keyword evidence="3" id="KW-1185">Reference proteome</keyword>
<keyword evidence="1" id="KW-0812">Transmembrane</keyword>